<sequence length="277" mass="30718">MVTRHGFPLVGYSHSMLRSHAHRPATGSRRSRRVGAVVRWPVGVGIVAWRYLWRTTVTHRIEEPGDDSDLPKPLPAEVCDDRVQHVEDGHGDLLHRTYSVRIGGGERTPEQLLMLLAADPNAWSPSGMAVFRRTRGTDGAMTVGDEFLIRLPGPWDGPVRVVGSGPRHFRLATLDGHLEAGQIEFRTEEAGEDVRFVVESWARPGDRLSHLLYDQVLIAKEVQLVMWTHACLRAARLAGGRPRGGLTVRTRRLRVDGDGTPTTRSGDTDRTDSPGQV</sequence>
<reference evidence="3" key="2">
    <citation type="submission" date="2023-01" db="EMBL/GenBank/DDBJ databases">
        <authorList>
            <person name="Sun Q."/>
            <person name="Evtushenko L."/>
        </authorList>
    </citation>
    <scope>NUCLEOTIDE SEQUENCE</scope>
    <source>
        <strain evidence="3">VKM Ac-1069</strain>
    </source>
</reference>
<protein>
    <recommendedName>
        <fullName evidence="2">DUF1990 domain-containing protein</fullName>
    </recommendedName>
</protein>
<name>A0A9W6NZ78_9PSEU</name>
<dbReference type="EMBL" id="BSFQ01000031">
    <property type="protein sequence ID" value="GLL14367.1"/>
    <property type="molecule type" value="Genomic_DNA"/>
</dbReference>
<accession>A0A9W6NZ78</accession>
<evidence type="ECO:0000313" key="3">
    <source>
        <dbReference type="EMBL" id="GLL14367.1"/>
    </source>
</evidence>
<feature type="domain" description="DUF1990" evidence="2">
    <location>
        <begin position="95"/>
        <end position="218"/>
    </location>
</feature>
<feature type="region of interest" description="Disordered" evidence="1">
    <location>
        <begin position="248"/>
        <end position="277"/>
    </location>
</feature>
<comment type="caution">
    <text evidence="3">The sequence shown here is derived from an EMBL/GenBank/DDBJ whole genome shotgun (WGS) entry which is preliminary data.</text>
</comment>
<evidence type="ECO:0000313" key="4">
    <source>
        <dbReference type="Proteomes" id="UP001143463"/>
    </source>
</evidence>
<reference evidence="3" key="1">
    <citation type="journal article" date="2014" name="Int. J. Syst. Evol. Microbiol.">
        <title>Complete genome sequence of Corynebacterium casei LMG S-19264T (=DSM 44701T), isolated from a smear-ripened cheese.</title>
        <authorList>
            <consortium name="US DOE Joint Genome Institute (JGI-PGF)"/>
            <person name="Walter F."/>
            <person name="Albersmeier A."/>
            <person name="Kalinowski J."/>
            <person name="Ruckert C."/>
        </authorList>
    </citation>
    <scope>NUCLEOTIDE SEQUENCE</scope>
    <source>
        <strain evidence="3">VKM Ac-1069</strain>
    </source>
</reference>
<dbReference type="Proteomes" id="UP001143463">
    <property type="component" value="Unassembled WGS sequence"/>
</dbReference>
<feature type="compositionally biased region" description="Basic and acidic residues" evidence="1">
    <location>
        <begin position="266"/>
        <end position="277"/>
    </location>
</feature>
<gene>
    <name evidence="3" type="ORF">GCM10017577_55140</name>
</gene>
<evidence type="ECO:0000259" key="2">
    <source>
        <dbReference type="Pfam" id="PF09348"/>
    </source>
</evidence>
<evidence type="ECO:0000256" key="1">
    <source>
        <dbReference type="SAM" id="MobiDB-lite"/>
    </source>
</evidence>
<keyword evidence="4" id="KW-1185">Reference proteome</keyword>
<dbReference type="Pfam" id="PF09348">
    <property type="entry name" value="DUF1990"/>
    <property type="match status" value="1"/>
</dbReference>
<proteinExistence type="predicted"/>
<dbReference type="InterPro" id="IPR018960">
    <property type="entry name" value="DUF1990"/>
</dbReference>
<organism evidence="3 4">
    <name type="scientific">Pseudonocardia halophobica</name>
    <dbReference type="NCBI Taxonomy" id="29401"/>
    <lineage>
        <taxon>Bacteria</taxon>
        <taxon>Bacillati</taxon>
        <taxon>Actinomycetota</taxon>
        <taxon>Actinomycetes</taxon>
        <taxon>Pseudonocardiales</taxon>
        <taxon>Pseudonocardiaceae</taxon>
        <taxon>Pseudonocardia</taxon>
    </lineage>
</organism>
<dbReference type="AlphaFoldDB" id="A0A9W6NZ78"/>